<proteinExistence type="predicted"/>
<sequence length="142" mass="16180">MLSTPTQLLALTDDHGAALAEYLFYPDDELLLVRWHGHLTGPEIIRVVQQSAQWRNKLGFSLILNDKSDTTGDWSDALPWLQYEWLPEAIAAGLKAIAYVFSPDRDNRFASQNFVAAVRPHIPIELFEATEVALEWLQRQPH</sequence>
<accession>A0A927GKX9</accession>
<evidence type="ECO:0000313" key="1">
    <source>
        <dbReference type="EMBL" id="MBD2770063.1"/>
    </source>
</evidence>
<organism evidence="1 2">
    <name type="scientific">Hymenobacter montanus</name>
    <dbReference type="NCBI Taxonomy" id="2771359"/>
    <lineage>
        <taxon>Bacteria</taxon>
        <taxon>Pseudomonadati</taxon>
        <taxon>Bacteroidota</taxon>
        <taxon>Cytophagia</taxon>
        <taxon>Cytophagales</taxon>
        <taxon>Hymenobacteraceae</taxon>
        <taxon>Hymenobacter</taxon>
    </lineage>
</organism>
<name>A0A927GKX9_9BACT</name>
<evidence type="ECO:0000313" key="2">
    <source>
        <dbReference type="Proteomes" id="UP000612233"/>
    </source>
</evidence>
<dbReference type="RefSeq" id="WP_191006874.1">
    <property type="nucleotide sequence ID" value="NZ_JACXAD010000027.1"/>
</dbReference>
<dbReference type="Proteomes" id="UP000612233">
    <property type="component" value="Unassembled WGS sequence"/>
</dbReference>
<comment type="caution">
    <text evidence="1">The sequence shown here is derived from an EMBL/GenBank/DDBJ whole genome shotgun (WGS) entry which is preliminary data.</text>
</comment>
<dbReference type="EMBL" id="JACXAD010000027">
    <property type="protein sequence ID" value="MBD2770063.1"/>
    <property type="molecule type" value="Genomic_DNA"/>
</dbReference>
<dbReference type="AlphaFoldDB" id="A0A927GKX9"/>
<gene>
    <name evidence="1" type="ORF">IC235_19420</name>
</gene>
<reference evidence="1" key="1">
    <citation type="submission" date="2020-09" db="EMBL/GenBank/DDBJ databases">
        <authorList>
            <person name="Kim M.K."/>
        </authorList>
    </citation>
    <scope>NUCLEOTIDE SEQUENCE</scope>
    <source>
        <strain evidence="1">BT664</strain>
    </source>
</reference>
<protein>
    <recommendedName>
        <fullName evidence="3">STAS/SEC14 domain-containing protein</fullName>
    </recommendedName>
</protein>
<keyword evidence="2" id="KW-1185">Reference proteome</keyword>
<evidence type="ECO:0008006" key="3">
    <source>
        <dbReference type="Google" id="ProtNLM"/>
    </source>
</evidence>